<dbReference type="InterPro" id="IPR028098">
    <property type="entry name" value="Glyco_trans_4-like_N"/>
</dbReference>
<sequence length="418" mass="47095">MVYMPTYLTRPYKKQVHVDAPRIALFTGAYNHIADGVSRTLNRLVAYLERRGASVFVFAPTIPNPPVKHAGTLVPVPSIPVPGRSEYRISLGLTARHRRLLKTFQPNLIHIATPDFLGFQALWWARRQQIPVVASYHTHFNAYLRYYHLNWSEQLLWAYLRWFYRQCRQVYVPSTSILEILQAQGLSQNLLLWERGVDTQLFHPGQRSLSWRRNVLNVGDDEVVVAYVGRLVWEKGLGVFADTIEQLRARQVPHRCLIVGDGPARSRLEARLPGAIFTGYLEGKALARAYASADVFFFPSDTETFGNVTLEAMASGLAAVCADAPGSNMLIEHGRTGFLATPGRVAEFAAYLERLILDTELRQSMGRRALERAQHFDWQAVLDRLYTYYLEVLMPSAIPTGDGAATELPELLPSVSAA</sequence>
<gene>
    <name evidence="2" type="ORF">ENO59_10010</name>
</gene>
<dbReference type="Pfam" id="PF13692">
    <property type="entry name" value="Glyco_trans_1_4"/>
    <property type="match status" value="1"/>
</dbReference>
<name>A0A7V2F7Z9_RHOMR</name>
<accession>A0A7V2F7Z9</accession>
<dbReference type="SUPFAM" id="SSF53756">
    <property type="entry name" value="UDP-Glycosyltransferase/glycogen phosphorylase"/>
    <property type="match status" value="1"/>
</dbReference>
<organism evidence="2">
    <name type="scientific">Rhodothermus marinus</name>
    <name type="common">Rhodothermus obamensis</name>
    <dbReference type="NCBI Taxonomy" id="29549"/>
    <lineage>
        <taxon>Bacteria</taxon>
        <taxon>Pseudomonadati</taxon>
        <taxon>Rhodothermota</taxon>
        <taxon>Rhodothermia</taxon>
        <taxon>Rhodothermales</taxon>
        <taxon>Rhodothermaceae</taxon>
        <taxon>Rhodothermus</taxon>
    </lineage>
</organism>
<dbReference type="CDD" id="cd03814">
    <property type="entry name" value="GT4-like"/>
    <property type="match status" value="1"/>
</dbReference>
<protein>
    <submittedName>
        <fullName evidence="2">Glycosyltransferase family 1 protein</fullName>
    </submittedName>
</protein>
<dbReference type="AlphaFoldDB" id="A0A7V2F7Z9"/>
<comment type="caution">
    <text evidence="2">The sequence shown here is derived from an EMBL/GenBank/DDBJ whole genome shotgun (WGS) entry which is preliminary data.</text>
</comment>
<dbReference type="Gene3D" id="3.40.50.2000">
    <property type="entry name" value="Glycogen Phosphorylase B"/>
    <property type="match status" value="2"/>
</dbReference>
<dbReference type="InterPro" id="IPR050194">
    <property type="entry name" value="Glycosyltransferase_grp1"/>
</dbReference>
<reference evidence="2" key="1">
    <citation type="journal article" date="2020" name="mSystems">
        <title>Genome- and Community-Level Interaction Insights into Carbon Utilization and Element Cycling Functions of Hydrothermarchaeota in Hydrothermal Sediment.</title>
        <authorList>
            <person name="Zhou Z."/>
            <person name="Liu Y."/>
            <person name="Xu W."/>
            <person name="Pan J."/>
            <person name="Luo Z.H."/>
            <person name="Li M."/>
        </authorList>
    </citation>
    <scope>NUCLEOTIDE SEQUENCE [LARGE SCALE GENOMIC DNA]</scope>
    <source>
        <strain evidence="2">SpSt-143</strain>
    </source>
</reference>
<dbReference type="EMBL" id="DSGB01000006">
    <property type="protein sequence ID" value="HER96830.1"/>
    <property type="molecule type" value="Genomic_DNA"/>
</dbReference>
<feature type="domain" description="Glycosyltransferase subfamily 4-like N-terminal" evidence="1">
    <location>
        <begin position="35"/>
        <end position="200"/>
    </location>
</feature>
<evidence type="ECO:0000313" key="2">
    <source>
        <dbReference type="EMBL" id="HER96830.1"/>
    </source>
</evidence>
<dbReference type="PANTHER" id="PTHR45947:SF3">
    <property type="entry name" value="SULFOQUINOVOSYL TRANSFERASE SQD2"/>
    <property type="match status" value="1"/>
</dbReference>
<dbReference type="Pfam" id="PF13439">
    <property type="entry name" value="Glyco_transf_4"/>
    <property type="match status" value="1"/>
</dbReference>
<evidence type="ECO:0000259" key="1">
    <source>
        <dbReference type="Pfam" id="PF13439"/>
    </source>
</evidence>
<dbReference type="GO" id="GO:0016757">
    <property type="term" value="F:glycosyltransferase activity"/>
    <property type="evidence" value="ECO:0007669"/>
    <property type="project" value="UniProtKB-ARBA"/>
</dbReference>
<dbReference type="PANTHER" id="PTHR45947">
    <property type="entry name" value="SULFOQUINOVOSYL TRANSFERASE SQD2"/>
    <property type="match status" value="1"/>
</dbReference>
<proteinExistence type="predicted"/>
<keyword evidence="2" id="KW-0808">Transferase</keyword>